<comment type="caution">
    <text evidence="1">The sequence shown here is derived from an EMBL/GenBank/DDBJ whole genome shotgun (WGS) entry which is preliminary data.</text>
</comment>
<sequence>MPGNYFDAEVSAEAAGIIATLMSLNRLNWQVYEMGERMAKVCQGLVDRQDALKDYISIIKHPERDLIYRAID</sequence>
<dbReference type="Pfam" id="PF03230">
    <property type="entry name" value="Antirestrict"/>
    <property type="match status" value="1"/>
</dbReference>
<reference evidence="1" key="1">
    <citation type="submission" date="2019-08" db="EMBL/GenBank/DDBJ databases">
        <authorList>
            <person name="Kucharzyk K."/>
            <person name="Murdoch R.W."/>
            <person name="Higgins S."/>
            <person name="Loffler F."/>
        </authorList>
    </citation>
    <scope>NUCLEOTIDE SEQUENCE</scope>
</reference>
<dbReference type="EMBL" id="VSSQ01140168">
    <property type="protein sequence ID" value="MPN62327.1"/>
    <property type="molecule type" value="Genomic_DNA"/>
</dbReference>
<dbReference type="InterPro" id="IPR004914">
    <property type="entry name" value="Antirestrict"/>
</dbReference>
<gene>
    <name evidence="1" type="ORF">SDC9_210074</name>
</gene>
<dbReference type="Gene3D" id="3.30.70.3580">
    <property type="entry name" value="Antirestriction protein"/>
    <property type="match status" value="1"/>
</dbReference>
<dbReference type="AlphaFoldDB" id="A0A645JG40"/>
<dbReference type="InterPro" id="IPR042297">
    <property type="entry name" value="Antirestriction_sf"/>
</dbReference>
<evidence type="ECO:0000313" key="1">
    <source>
        <dbReference type="EMBL" id="MPN62327.1"/>
    </source>
</evidence>
<accession>A0A645JG40</accession>
<organism evidence="1">
    <name type="scientific">bioreactor metagenome</name>
    <dbReference type="NCBI Taxonomy" id="1076179"/>
    <lineage>
        <taxon>unclassified sequences</taxon>
        <taxon>metagenomes</taxon>
        <taxon>ecological metagenomes</taxon>
    </lineage>
</organism>
<protein>
    <submittedName>
        <fullName evidence="1">Uncharacterized protein</fullName>
    </submittedName>
</protein>
<name>A0A645JG40_9ZZZZ</name>
<proteinExistence type="predicted"/>